<gene>
    <name evidence="2" type="ORF">TU94_20875</name>
</gene>
<dbReference type="Proteomes" id="UP000032234">
    <property type="component" value="Chromosome"/>
</dbReference>
<keyword evidence="1" id="KW-0472">Membrane</keyword>
<dbReference type="EMBL" id="CP010849">
    <property type="protein sequence ID" value="AJP03569.1"/>
    <property type="molecule type" value="Genomic_DNA"/>
</dbReference>
<protein>
    <submittedName>
        <fullName evidence="2">Uncharacterized protein</fullName>
    </submittedName>
</protein>
<evidence type="ECO:0000313" key="2">
    <source>
        <dbReference type="EMBL" id="AJP03569.1"/>
    </source>
</evidence>
<feature type="transmembrane region" description="Helical" evidence="1">
    <location>
        <begin position="123"/>
        <end position="143"/>
    </location>
</feature>
<proteinExistence type="predicted"/>
<name>A0A0C5G5S5_9ACTN</name>
<keyword evidence="3" id="KW-1185">Reference proteome</keyword>
<dbReference type="HOGENOM" id="CLU_1353958_0_0_11"/>
<sequence>MSKFTFRLHTATVQETDDPDAAYPLVFRIAMDGGRTLYVGSGLPKSWVDTELKARFTVYADQQGLEPVVAVAQRHQQLIALDPDKNELAVFDLPPKSWVWRPAAFTLPDGTSFSARLVTIPSCIAFALFWPIWLVLHIIEFILNSGETSLWFPTRTAWKPTSARFGPYALKRLALYNRFTFRDSVIDERVAFVQALLEVRRW</sequence>
<keyword evidence="1" id="KW-1133">Transmembrane helix</keyword>
<keyword evidence="1" id="KW-0812">Transmembrane</keyword>
<dbReference type="PATRIC" id="fig|477245.3.peg.4405"/>
<dbReference type="AlphaFoldDB" id="A0A0C5G5S5"/>
<evidence type="ECO:0000313" key="3">
    <source>
        <dbReference type="Proteomes" id="UP000032234"/>
    </source>
</evidence>
<reference evidence="2 3" key="1">
    <citation type="submission" date="2015-02" db="EMBL/GenBank/DDBJ databases">
        <title>Genome sequence of thermotolerant Streptomyces cyaneogriseus subsp. Noncyanogenus NMWT1, the producer of nematocidal antibiotics nemadectin.</title>
        <authorList>
            <person name="Wang H."/>
            <person name="Li C."/>
            <person name="Xiang W."/>
            <person name="Wang X."/>
        </authorList>
    </citation>
    <scope>NUCLEOTIDE SEQUENCE [LARGE SCALE GENOMIC DNA]</scope>
    <source>
        <strain evidence="2 3">NMWT 1</strain>
    </source>
</reference>
<accession>A0A0C5G5S5</accession>
<dbReference type="RefSeq" id="WP_044383454.1">
    <property type="nucleotide sequence ID" value="NZ_CP010849.1"/>
</dbReference>
<evidence type="ECO:0000256" key="1">
    <source>
        <dbReference type="SAM" id="Phobius"/>
    </source>
</evidence>
<dbReference type="KEGG" id="scw:TU94_20875"/>
<organism evidence="2 3">
    <name type="scientific">Streptomyces cyaneogriseus subsp. noncyanogenus</name>
    <dbReference type="NCBI Taxonomy" id="477245"/>
    <lineage>
        <taxon>Bacteria</taxon>
        <taxon>Bacillati</taxon>
        <taxon>Actinomycetota</taxon>
        <taxon>Actinomycetes</taxon>
        <taxon>Kitasatosporales</taxon>
        <taxon>Streptomycetaceae</taxon>
        <taxon>Streptomyces</taxon>
    </lineage>
</organism>